<dbReference type="InterPro" id="IPR003509">
    <property type="entry name" value="UPF0102_YraN-like"/>
</dbReference>
<dbReference type="SUPFAM" id="SSF52980">
    <property type="entry name" value="Restriction endonuclease-like"/>
    <property type="match status" value="1"/>
</dbReference>
<dbReference type="HAMAP" id="MF_00048">
    <property type="entry name" value="UPF0102"/>
    <property type="match status" value="1"/>
</dbReference>
<dbReference type="Proteomes" id="UP000588806">
    <property type="component" value="Unassembled WGS sequence"/>
</dbReference>
<dbReference type="NCBIfam" id="NF009150">
    <property type="entry name" value="PRK12497.1-3"/>
    <property type="match status" value="1"/>
</dbReference>
<reference evidence="3 4" key="2">
    <citation type="submission" date="2020-06" db="EMBL/GenBank/DDBJ databases">
        <title>Halomonas songnenensis sp. nov., a moderately halophilic bacterium isolated from saline and alkaline soils.</title>
        <authorList>
            <person name="Jiang J."/>
            <person name="Pan Y."/>
        </authorList>
    </citation>
    <scope>NUCLEOTIDE SEQUENCE [LARGE SCALE GENOMIC DNA]</scope>
    <source>
        <strain evidence="3 4">TBZ9</strain>
    </source>
</reference>
<evidence type="ECO:0000313" key="4">
    <source>
        <dbReference type="Proteomes" id="UP000588806"/>
    </source>
</evidence>
<gene>
    <name evidence="3" type="ORF">HLB35_02585</name>
</gene>
<name>A0A7Y3X8T1_9GAMM</name>
<dbReference type="GO" id="GO:0003676">
    <property type="term" value="F:nucleic acid binding"/>
    <property type="evidence" value="ECO:0007669"/>
    <property type="project" value="InterPro"/>
</dbReference>
<sequence>MVNRNAQTARARGALIEQCAANWLQQQGLVLIGRNQFVKGGELDLIMKDGDTLVFVEVKHRENWRYGHPLESVTPTKQRRLVHAATIYLARHALSCPCRFDILAATGTPPNISFEWVKAAFDAF</sequence>
<dbReference type="EMBL" id="JABFHI010000001">
    <property type="protein sequence ID" value="NOG30927.1"/>
    <property type="molecule type" value="Genomic_DNA"/>
</dbReference>
<comment type="caution">
    <text evidence="3">The sequence shown here is derived from an EMBL/GenBank/DDBJ whole genome shotgun (WGS) entry which is preliminary data.</text>
</comment>
<dbReference type="CDD" id="cd20736">
    <property type="entry name" value="PoNe_Nuclease"/>
    <property type="match status" value="1"/>
</dbReference>
<dbReference type="PANTHER" id="PTHR34039:SF1">
    <property type="entry name" value="UPF0102 PROTEIN YRAN"/>
    <property type="match status" value="1"/>
</dbReference>
<dbReference type="NCBIfam" id="TIGR00252">
    <property type="entry name" value="YraN family protein"/>
    <property type="match status" value="1"/>
</dbReference>
<keyword evidence="4" id="KW-1185">Reference proteome</keyword>
<proteinExistence type="inferred from homology"/>
<accession>A0A7Y3X8T1</accession>
<dbReference type="RefSeq" id="WP_171701377.1">
    <property type="nucleotide sequence ID" value="NZ_JABFHI010000001.1"/>
</dbReference>
<reference evidence="3 4" key="1">
    <citation type="submission" date="2020-05" db="EMBL/GenBank/DDBJ databases">
        <authorList>
            <person name="Ruan W."/>
            <person name="Jeon C.O."/>
            <person name="Chun B.H."/>
        </authorList>
    </citation>
    <scope>NUCLEOTIDE SEQUENCE [LARGE SCALE GENOMIC DNA]</scope>
    <source>
        <strain evidence="3 4">TBZ9</strain>
    </source>
</reference>
<dbReference type="PANTHER" id="PTHR34039">
    <property type="entry name" value="UPF0102 PROTEIN YRAN"/>
    <property type="match status" value="1"/>
</dbReference>
<evidence type="ECO:0000256" key="2">
    <source>
        <dbReference type="HAMAP-Rule" id="MF_00048"/>
    </source>
</evidence>
<organism evidence="3 4">
    <name type="scientific">Vreelandella azerica</name>
    <dbReference type="NCBI Taxonomy" id="2732867"/>
    <lineage>
        <taxon>Bacteria</taxon>
        <taxon>Pseudomonadati</taxon>
        <taxon>Pseudomonadota</taxon>
        <taxon>Gammaproteobacteria</taxon>
        <taxon>Oceanospirillales</taxon>
        <taxon>Halomonadaceae</taxon>
        <taxon>Vreelandella</taxon>
    </lineage>
</organism>
<evidence type="ECO:0000313" key="3">
    <source>
        <dbReference type="EMBL" id="NOG30927.1"/>
    </source>
</evidence>
<dbReference type="InterPro" id="IPR011335">
    <property type="entry name" value="Restrct_endonuc-II-like"/>
</dbReference>
<protein>
    <recommendedName>
        <fullName evidence="2">UPF0102 protein HLB35_02585</fullName>
    </recommendedName>
</protein>
<dbReference type="Pfam" id="PF02021">
    <property type="entry name" value="UPF0102"/>
    <property type="match status" value="1"/>
</dbReference>
<dbReference type="Gene3D" id="3.40.1350.10">
    <property type="match status" value="1"/>
</dbReference>
<dbReference type="InterPro" id="IPR011856">
    <property type="entry name" value="tRNA_endonuc-like_dom_sf"/>
</dbReference>
<evidence type="ECO:0000256" key="1">
    <source>
        <dbReference type="ARBA" id="ARBA00006738"/>
    </source>
</evidence>
<dbReference type="AlphaFoldDB" id="A0A7Y3X8T1"/>
<comment type="similarity">
    <text evidence="1 2">Belongs to the UPF0102 family.</text>
</comment>